<dbReference type="EMBL" id="CP000285">
    <property type="protein sequence ID" value="ABE58800.1"/>
    <property type="molecule type" value="Genomic_DNA"/>
</dbReference>
<dbReference type="InterPro" id="IPR010920">
    <property type="entry name" value="LSM_dom_sf"/>
</dbReference>
<feature type="transmembrane region" description="Helical" evidence="10">
    <location>
        <begin position="851"/>
        <end position="871"/>
    </location>
</feature>
<dbReference type="InterPro" id="IPR049142">
    <property type="entry name" value="MS_channel_1st"/>
</dbReference>
<protein>
    <submittedName>
        <fullName evidence="16">MscS Mechanosensitive ion channel</fullName>
    </submittedName>
</protein>
<dbReference type="Gene3D" id="2.30.30.60">
    <property type="match status" value="1"/>
</dbReference>
<dbReference type="InterPro" id="IPR011066">
    <property type="entry name" value="MscS_channel_C_sf"/>
</dbReference>
<dbReference type="Proteomes" id="UP000000239">
    <property type="component" value="Chromosome"/>
</dbReference>
<dbReference type="Gene3D" id="3.30.70.100">
    <property type="match status" value="1"/>
</dbReference>
<dbReference type="GO" id="GO:0005886">
    <property type="term" value="C:plasma membrane"/>
    <property type="evidence" value="ECO:0007669"/>
    <property type="project" value="UniProtKB-SubCell"/>
</dbReference>
<gene>
    <name evidence="16" type="ordered locus">Csal_1447</name>
</gene>
<feature type="transmembrane region" description="Helical" evidence="10">
    <location>
        <begin position="807"/>
        <end position="831"/>
    </location>
</feature>
<name>Q1QXK8_CHRI1</name>
<dbReference type="PANTHER" id="PTHR30347:SF1">
    <property type="entry name" value="MECHANOSENSITIVE CHANNEL MSCK"/>
    <property type="match status" value="1"/>
</dbReference>
<reference evidence="16 17" key="1">
    <citation type="journal article" date="2011" name="Stand. Genomic Sci.">
        <title>Complete genome sequence of the halophilic and highly halotolerant Chromohalobacter salexigens type strain (1H11(T)).</title>
        <authorList>
            <person name="Copeland A."/>
            <person name="O'Connor K."/>
            <person name="Lucas S."/>
            <person name="Lapidus A."/>
            <person name="Berry K.W."/>
            <person name="Detter J.C."/>
            <person name="Del Rio T.G."/>
            <person name="Hammon N."/>
            <person name="Dalin E."/>
            <person name="Tice H."/>
            <person name="Pitluck S."/>
            <person name="Bruce D."/>
            <person name="Goodwin L."/>
            <person name="Han C."/>
            <person name="Tapia R."/>
            <person name="Saunders E."/>
            <person name="Schmutz J."/>
            <person name="Brettin T."/>
            <person name="Larimer F."/>
            <person name="Land M."/>
            <person name="Hauser L."/>
            <person name="Vargas C."/>
            <person name="Nieto J.J."/>
            <person name="Kyrpides N.C."/>
            <person name="Ivanova N."/>
            <person name="Goker M."/>
            <person name="Klenk H.P."/>
            <person name="Csonka L.N."/>
            <person name="Woyke T."/>
        </authorList>
    </citation>
    <scope>NUCLEOTIDE SEQUENCE [LARGE SCALE GENOMIC DNA]</scope>
    <source>
        <strain evidence="17">ATCC BAA-138 / DSM 3043 / CIP 106854 / NCIMB 13768 / 1H11</strain>
    </source>
</reference>
<keyword evidence="3" id="KW-1003">Cell membrane</keyword>
<feature type="transmembrane region" description="Helical" evidence="10">
    <location>
        <begin position="669"/>
        <end position="691"/>
    </location>
</feature>
<evidence type="ECO:0000256" key="7">
    <source>
        <dbReference type="ARBA" id="ARBA00023136"/>
    </source>
</evidence>
<feature type="domain" description="Mechanosensitive ion channel MscS" evidence="11">
    <location>
        <begin position="941"/>
        <end position="1006"/>
    </location>
</feature>
<dbReference type="Gene3D" id="1.10.287.1260">
    <property type="match status" value="1"/>
</dbReference>
<feature type="transmembrane region" description="Helical" evidence="10">
    <location>
        <begin position="925"/>
        <end position="953"/>
    </location>
</feature>
<dbReference type="GO" id="GO:0009992">
    <property type="term" value="P:intracellular water homeostasis"/>
    <property type="evidence" value="ECO:0007669"/>
    <property type="project" value="TreeGrafter"/>
</dbReference>
<dbReference type="Pfam" id="PF12794">
    <property type="entry name" value="MscS_TM"/>
    <property type="match status" value="1"/>
</dbReference>
<feature type="transmembrane region" description="Helical" evidence="10">
    <location>
        <begin position="703"/>
        <end position="724"/>
    </location>
</feature>
<dbReference type="PANTHER" id="PTHR30347">
    <property type="entry name" value="POTASSIUM CHANNEL RELATED"/>
    <property type="match status" value="1"/>
</dbReference>
<dbReference type="eggNOG" id="COG3264">
    <property type="taxonomic scope" value="Bacteria"/>
</dbReference>
<evidence type="ECO:0000313" key="16">
    <source>
        <dbReference type="EMBL" id="ABE58800.1"/>
    </source>
</evidence>
<dbReference type="InterPro" id="IPR049278">
    <property type="entry name" value="MS_channel_C"/>
</dbReference>
<dbReference type="PROSITE" id="PS01246">
    <property type="entry name" value="UPF0003"/>
    <property type="match status" value="1"/>
</dbReference>
<dbReference type="Pfam" id="PF00924">
    <property type="entry name" value="MS_channel_2nd"/>
    <property type="match status" value="1"/>
</dbReference>
<evidence type="ECO:0000259" key="12">
    <source>
        <dbReference type="Pfam" id="PF12794"/>
    </source>
</evidence>
<evidence type="ECO:0000256" key="9">
    <source>
        <dbReference type="SAM" id="MobiDB-lite"/>
    </source>
</evidence>
<dbReference type="InterPro" id="IPR011014">
    <property type="entry name" value="MscS_channel_TM-2"/>
</dbReference>
<evidence type="ECO:0000313" key="17">
    <source>
        <dbReference type="Proteomes" id="UP000000239"/>
    </source>
</evidence>
<feature type="domain" description="Mechanosensitive ion channel MscS porin" evidence="13">
    <location>
        <begin position="62"/>
        <end position="298"/>
    </location>
</feature>
<dbReference type="SUPFAM" id="SSF82689">
    <property type="entry name" value="Mechanosensitive channel protein MscS (YggB), C-terminal domain"/>
    <property type="match status" value="1"/>
</dbReference>
<feature type="coiled-coil region" evidence="8">
    <location>
        <begin position="154"/>
        <end position="277"/>
    </location>
</feature>
<feature type="coiled-coil region" evidence="8">
    <location>
        <begin position="85"/>
        <end position="112"/>
    </location>
</feature>
<comment type="similarity">
    <text evidence="2">Belongs to the MscS (TC 1.A.23) family.</text>
</comment>
<feature type="transmembrane region" description="Helical" evidence="10">
    <location>
        <begin position="892"/>
        <end position="913"/>
    </location>
</feature>
<keyword evidence="6 10" id="KW-1133">Transmembrane helix</keyword>
<evidence type="ECO:0000259" key="15">
    <source>
        <dbReference type="Pfam" id="PF21088"/>
    </source>
</evidence>
<evidence type="ECO:0000259" key="14">
    <source>
        <dbReference type="Pfam" id="PF21082"/>
    </source>
</evidence>
<sequence>MACRRRCRFLTWQGFPRRCMIRGARTRVAHYIAFVMVCLLWAVGDAAAQTSLPERDALQARLERLQAIEQPDGDQRAALEDTRAALEGLKELRTLDDKLRELEQRAARAPQESQALAGELQRLEGDTATPSADDFDELSLTALQTRTGDALEALEALQGRLADVNAQLISAQTLPERAQAAISEARERAETRKAQLAALDAEGESEAAQAKRDRYRVEVALAEQRAQWNQSELSHNTRLRELAMQQRDVLEKRIALKEQQLAALQAALDRQRRAESEKAIAEVGRDDAEAIAGHPVLSQVQQVNRDLSRELLDITDRANAMVREGIETRTQLDRVRQVQRTLNEQIEAIRGSLLLSRILREQRESLPEVEALGGLQDDIADLRLRQFDLSQQRDALRRPQQLADDSLAEADIDDAPGLREALVKLFESRRELLDQLDEEYGNLLTIAINLQLNQQQLLKISKELRATIEEQLFWVANGRPLDLAWLQQFPATLGQRMAAADWRTALASLWQRPDAGALAVLPLLLLAGALLLWRRRIKASLLRLHEEIGRLKRDTQMHTPRAIGLNALLAAHGPLTMAAAGGALNLGGQGFAVVLGDALLQLALAWGVVAWARRLLVSDGVAARHFHWSPAYVLRLRRLLLWLGMALIPVILVSNVAPFNEARLAERPLSLSFLLLGLVAMSVVLVRLILAHVPFFGLKLFRLLLGLALAAVPLVLAGLIIMGFEYTALSLIGRFITSIYILGLWILVEAAVVRGLAVAARRLAYRRAVARRRAQAKEDTESGLEVVEEPPLDMEQVNQQSLRLSKLILFLGFTLVLYVVWADLLGVLSYLDNVTVWQIERGQGEAMTTSPITVADVLMALALVALTLVMARNLPGLLEVMVLSRLSLKQGSAYAISSLLSYTIVGTGVVVSLGTLGVSWDKLQWLVAALGVGLGFGLQEIFANFISGLIILFERPVRIGDTITLGNLHGTVSRIRIRATTVTDFDRKEIIIPNKTFVTDQLINWSLSDNITRVVLTYGVSHGSDLELVHRLLRQAAVENPRVLKDPEPQVFCLEYGATAFSFELRIFVNDLMDRLYASDEINRRLDALFHQHGIRIAFNQMDVWLHDASGRQAWVSSRPQETATLGDGAVSARPARRDGIEDVDVGRSPSGDGTDADGGGGDGGR</sequence>
<evidence type="ECO:0000256" key="2">
    <source>
        <dbReference type="ARBA" id="ARBA00008017"/>
    </source>
</evidence>
<dbReference type="InterPro" id="IPR006686">
    <property type="entry name" value="MscS_channel_CS"/>
</dbReference>
<dbReference type="InterPro" id="IPR024393">
    <property type="entry name" value="MscS_porin"/>
</dbReference>
<dbReference type="NCBIfam" id="NF008438">
    <property type="entry name" value="PRK11281.1"/>
    <property type="match status" value="1"/>
</dbReference>
<dbReference type="SUPFAM" id="SSF82861">
    <property type="entry name" value="Mechanosensitive channel protein MscS (YggB), transmembrane region"/>
    <property type="match status" value="1"/>
</dbReference>
<feature type="region of interest" description="Disordered" evidence="9">
    <location>
        <begin position="1117"/>
        <end position="1166"/>
    </location>
</feature>
<dbReference type="SUPFAM" id="SSF50182">
    <property type="entry name" value="Sm-like ribonucleoproteins"/>
    <property type="match status" value="1"/>
</dbReference>
<dbReference type="Pfam" id="PF21088">
    <property type="entry name" value="MS_channel_1st"/>
    <property type="match status" value="1"/>
</dbReference>
<dbReference type="Pfam" id="PF21082">
    <property type="entry name" value="MS_channel_3rd"/>
    <property type="match status" value="1"/>
</dbReference>
<dbReference type="HOGENOM" id="CLU_007829_3_0_6"/>
<feature type="domain" description="Mechanosensitive ion channel inner membrane" evidence="12">
    <location>
        <begin position="518"/>
        <end position="837"/>
    </location>
</feature>
<dbReference type="GO" id="GO:0008381">
    <property type="term" value="F:mechanosensitive monoatomic ion channel activity"/>
    <property type="evidence" value="ECO:0007669"/>
    <property type="project" value="UniProtKB-ARBA"/>
</dbReference>
<dbReference type="FunFam" id="1.10.287.1260:FF:000002">
    <property type="entry name" value="Potassium efflux system KefA"/>
    <property type="match status" value="1"/>
</dbReference>
<proteinExistence type="inferred from homology"/>
<feature type="domain" description="Mechanosensitive ion channel MscS C-terminal" evidence="14">
    <location>
        <begin position="1014"/>
        <end position="1097"/>
    </location>
</feature>
<dbReference type="eggNOG" id="COG1196">
    <property type="taxonomic scope" value="Bacteria"/>
</dbReference>
<feature type="transmembrane region" description="Helical" evidence="10">
    <location>
        <begin position="639"/>
        <end position="657"/>
    </location>
</feature>
<dbReference type="STRING" id="290398.Csal_1447"/>
<evidence type="ECO:0000259" key="13">
    <source>
        <dbReference type="Pfam" id="PF12795"/>
    </source>
</evidence>
<feature type="transmembrane region" description="Helical" evidence="10">
    <location>
        <begin position="736"/>
        <end position="757"/>
    </location>
</feature>
<comment type="subcellular location">
    <subcellularLocation>
        <location evidence="1">Cell membrane</location>
        <topology evidence="1">Multi-pass membrane protein</topology>
    </subcellularLocation>
</comment>
<dbReference type="AlphaFoldDB" id="Q1QXK8"/>
<evidence type="ECO:0000256" key="6">
    <source>
        <dbReference type="ARBA" id="ARBA00022989"/>
    </source>
</evidence>
<feature type="compositionally biased region" description="Gly residues" evidence="9">
    <location>
        <begin position="1157"/>
        <end position="1166"/>
    </location>
</feature>
<dbReference type="InterPro" id="IPR006685">
    <property type="entry name" value="MscS_channel_2nd"/>
</dbReference>
<feature type="domain" description="Mechanosensitive ion channel transmembrane helices 2/3" evidence="15">
    <location>
        <begin position="899"/>
        <end position="939"/>
    </location>
</feature>
<evidence type="ECO:0000256" key="10">
    <source>
        <dbReference type="SAM" id="Phobius"/>
    </source>
</evidence>
<evidence type="ECO:0000256" key="5">
    <source>
        <dbReference type="ARBA" id="ARBA00022729"/>
    </source>
</evidence>
<keyword evidence="8" id="KW-0175">Coiled coil</keyword>
<keyword evidence="7 10" id="KW-0472">Membrane</keyword>
<feature type="transmembrane region" description="Helical" evidence="10">
    <location>
        <begin position="515"/>
        <end position="533"/>
    </location>
</feature>
<evidence type="ECO:0000256" key="3">
    <source>
        <dbReference type="ARBA" id="ARBA00022475"/>
    </source>
</evidence>
<evidence type="ECO:0000259" key="11">
    <source>
        <dbReference type="Pfam" id="PF00924"/>
    </source>
</evidence>
<evidence type="ECO:0000256" key="4">
    <source>
        <dbReference type="ARBA" id="ARBA00022692"/>
    </source>
</evidence>
<dbReference type="InterPro" id="IPR025692">
    <property type="entry name" value="MscS_IM_dom1"/>
</dbReference>
<dbReference type="InterPro" id="IPR023408">
    <property type="entry name" value="MscS_beta-dom_sf"/>
</dbReference>
<dbReference type="Pfam" id="PF12795">
    <property type="entry name" value="MscS_porin"/>
    <property type="match status" value="1"/>
</dbReference>
<dbReference type="InterPro" id="IPR052702">
    <property type="entry name" value="MscS-like_channel"/>
</dbReference>
<evidence type="ECO:0000256" key="1">
    <source>
        <dbReference type="ARBA" id="ARBA00004651"/>
    </source>
</evidence>
<feature type="transmembrane region" description="Helical" evidence="10">
    <location>
        <begin position="562"/>
        <end position="584"/>
    </location>
</feature>
<keyword evidence="5" id="KW-0732">Signal</keyword>
<feature type="transmembrane region" description="Helical" evidence="10">
    <location>
        <begin position="590"/>
        <end position="612"/>
    </location>
</feature>
<keyword evidence="4 10" id="KW-0812">Transmembrane</keyword>
<keyword evidence="17" id="KW-1185">Reference proteome</keyword>
<organism evidence="16 17">
    <name type="scientific">Chromohalobacter israelensis (strain ATCC BAA-138 / DSM 3043 / CIP 106854 / NCIMB 13768 / 1H11)</name>
    <name type="common">Chromohalobacter salexigens</name>
    <dbReference type="NCBI Taxonomy" id="290398"/>
    <lineage>
        <taxon>Bacteria</taxon>
        <taxon>Pseudomonadati</taxon>
        <taxon>Pseudomonadota</taxon>
        <taxon>Gammaproteobacteria</taxon>
        <taxon>Oceanospirillales</taxon>
        <taxon>Halomonadaceae</taxon>
        <taxon>Chromohalobacter</taxon>
    </lineage>
</organism>
<dbReference type="FunFam" id="2.30.30.60:FF:000001">
    <property type="entry name" value="MscS Mechanosensitive ion channel"/>
    <property type="match status" value="1"/>
</dbReference>
<dbReference type="KEGG" id="csa:Csal_1447"/>
<accession>Q1QXK8</accession>
<evidence type="ECO:0000256" key="8">
    <source>
        <dbReference type="SAM" id="Coils"/>
    </source>
</evidence>